<gene>
    <name evidence="2" type="ORF">LCGC14_1406520</name>
</gene>
<name>A0A0F9MX47_9ZZZZ</name>
<comment type="caution">
    <text evidence="2">The sequence shown here is derived from an EMBL/GenBank/DDBJ whole genome shotgun (WGS) entry which is preliminary data.</text>
</comment>
<feature type="transmembrane region" description="Helical" evidence="1">
    <location>
        <begin position="12"/>
        <end position="31"/>
    </location>
</feature>
<evidence type="ECO:0000313" key="2">
    <source>
        <dbReference type="EMBL" id="KKM73822.1"/>
    </source>
</evidence>
<dbReference type="EMBL" id="LAZR01009239">
    <property type="protein sequence ID" value="KKM73822.1"/>
    <property type="molecule type" value="Genomic_DNA"/>
</dbReference>
<reference evidence="2" key="1">
    <citation type="journal article" date="2015" name="Nature">
        <title>Complex archaea that bridge the gap between prokaryotes and eukaryotes.</title>
        <authorList>
            <person name="Spang A."/>
            <person name="Saw J.H."/>
            <person name="Jorgensen S.L."/>
            <person name="Zaremba-Niedzwiedzka K."/>
            <person name="Martijn J."/>
            <person name="Lind A.E."/>
            <person name="van Eijk R."/>
            <person name="Schleper C."/>
            <person name="Guy L."/>
            <person name="Ettema T.J."/>
        </authorList>
    </citation>
    <scope>NUCLEOTIDE SEQUENCE</scope>
</reference>
<keyword evidence="1" id="KW-0812">Transmembrane</keyword>
<keyword evidence="1" id="KW-1133">Transmembrane helix</keyword>
<keyword evidence="1" id="KW-0472">Membrane</keyword>
<sequence length="100" mass="11735">MDEPGKMTTPEIVFWSLFFVGMVLLIIYLVLNSEIKDMNENKIETKCFQRILGIDRMFDIGTNTILSETHYNLTWRKTECGEYDDYELNKQSKGENEIGK</sequence>
<protein>
    <submittedName>
        <fullName evidence="2">Uncharacterized protein</fullName>
    </submittedName>
</protein>
<proteinExistence type="predicted"/>
<accession>A0A0F9MX47</accession>
<evidence type="ECO:0000256" key="1">
    <source>
        <dbReference type="SAM" id="Phobius"/>
    </source>
</evidence>
<dbReference type="AlphaFoldDB" id="A0A0F9MX47"/>
<organism evidence="2">
    <name type="scientific">marine sediment metagenome</name>
    <dbReference type="NCBI Taxonomy" id="412755"/>
    <lineage>
        <taxon>unclassified sequences</taxon>
        <taxon>metagenomes</taxon>
        <taxon>ecological metagenomes</taxon>
    </lineage>
</organism>